<evidence type="ECO:0000313" key="2">
    <source>
        <dbReference type="Proteomes" id="UP000198356"/>
    </source>
</evidence>
<reference evidence="1 2" key="1">
    <citation type="submission" date="2017-06" db="EMBL/GenBank/DDBJ databases">
        <authorList>
            <person name="Kim H.J."/>
            <person name="Triplett B.A."/>
        </authorList>
    </citation>
    <scope>NUCLEOTIDE SEQUENCE [LARGE SCALE GENOMIC DNA]</scope>
    <source>
        <strain evidence="1 2">DSM 18704</strain>
    </source>
</reference>
<dbReference type="EMBL" id="FZOU01000001">
    <property type="protein sequence ID" value="SNS45061.1"/>
    <property type="molecule type" value="Genomic_DNA"/>
</dbReference>
<gene>
    <name evidence="1" type="ORF">SAMN05421770_1011026</name>
</gene>
<dbReference type="AlphaFoldDB" id="A0A239EKZ3"/>
<dbReference type="Proteomes" id="UP000198356">
    <property type="component" value="Unassembled WGS sequence"/>
</dbReference>
<organism evidence="1 2">
    <name type="scientific">Granulicella rosea</name>
    <dbReference type="NCBI Taxonomy" id="474952"/>
    <lineage>
        <taxon>Bacteria</taxon>
        <taxon>Pseudomonadati</taxon>
        <taxon>Acidobacteriota</taxon>
        <taxon>Terriglobia</taxon>
        <taxon>Terriglobales</taxon>
        <taxon>Acidobacteriaceae</taxon>
        <taxon>Granulicella</taxon>
    </lineage>
</organism>
<name>A0A239EKZ3_9BACT</name>
<sequence length="56" mass="6246">MEDSRTIRAMEHESGVPLSGMFEVDGFGMVQMHGAAGVPTQLWLPFEPMPVQLRLM</sequence>
<accession>A0A239EKZ3</accession>
<proteinExistence type="predicted"/>
<keyword evidence="2" id="KW-1185">Reference proteome</keyword>
<evidence type="ECO:0000313" key="1">
    <source>
        <dbReference type="EMBL" id="SNS45061.1"/>
    </source>
</evidence>
<protein>
    <submittedName>
        <fullName evidence="1">Uncharacterized protein</fullName>
    </submittedName>
</protein>
<dbReference type="RefSeq" id="WP_176441597.1">
    <property type="nucleotide sequence ID" value="NZ_FZOU01000001.1"/>
</dbReference>